<dbReference type="AlphaFoldDB" id="A0A2K1ISM6"/>
<dbReference type="EMBL" id="ABEU02000021">
    <property type="protein sequence ID" value="PNR32281.1"/>
    <property type="molecule type" value="Genomic_DNA"/>
</dbReference>
<sequence>MIKASFDSERRWRRKENNSSVEQQQPFSITITLAVKIRVEWTGSRNLSQGRFLEDEYCCSLITGVTPSTTAVYESSMC</sequence>
<evidence type="ECO:0000313" key="2">
    <source>
        <dbReference type="EMBL" id="PNR32281.1"/>
    </source>
</evidence>
<reference evidence="3" key="3">
    <citation type="submission" date="2020-12" db="UniProtKB">
        <authorList>
            <consortium name="EnsemblPlants"/>
        </authorList>
    </citation>
    <scope>IDENTIFICATION</scope>
</reference>
<dbReference type="InParanoid" id="A0A2K1ISM6"/>
<keyword evidence="4" id="KW-1185">Reference proteome</keyword>
<protein>
    <submittedName>
        <fullName evidence="2 3">Uncharacterized protein</fullName>
    </submittedName>
</protein>
<evidence type="ECO:0000313" key="4">
    <source>
        <dbReference type="Proteomes" id="UP000006727"/>
    </source>
</evidence>
<name>A0A2K1ISM6_PHYPA</name>
<gene>
    <name evidence="2" type="ORF">PHYPA_026407</name>
</gene>
<reference evidence="2 4" key="1">
    <citation type="journal article" date="2008" name="Science">
        <title>The Physcomitrella genome reveals evolutionary insights into the conquest of land by plants.</title>
        <authorList>
            <person name="Rensing S."/>
            <person name="Lang D."/>
            <person name="Zimmer A."/>
            <person name="Terry A."/>
            <person name="Salamov A."/>
            <person name="Shapiro H."/>
            <person name="Nishiyama T."/>
            <person name="Perroud P.-F."/>
            <person name="Lindquist E."/>
            <person name="Kamisugi Y."/>
            <person name="Tanahashi T."/>
            <person name="Sakakibara K."/>
            <person name="Fujita T."/>
            <person name="Oishi K."/>
            <person name="Shin-I T."/>
            <person name="Kuroki Y."/>
            <person name="Toyoda A."/>
            <person name="Suzuki Y."/>
            <person name="Hashimoto A."/>
            <person name="Yamaguchi K."/>
            <person name="Sugano A."/>
            <person name="Kohara Y."/>
            <person name="Fujiyama A."/>
            <person name="Anterola A."/>
            <person name="Aoki S."/>
            <person name="Ashton N."/>
            <person name="Barbazuk W.B."/>
            <person name="Barker E."/>
            <person name="Bennetzen J."/>
            <person name="Bezanilla M."/>
            <person name="Blankenship R."/>
            <person name="Cho S.H."/>
            <person name="Dutcher S."/>
            <person name="Estelle M."/>
            <person name="Fawcett J.A."/>
            <person name="Gundlach H."/>
            <person name="Hanada K."/>
            <person name="Heyl A."/>
            <person name="Hicks K.A."/>
            <person name="Hugh J."/>
            <person name="Lohr M."/>
            <person name="Mayer K."/>
            <person name="Melkozernov A."/>
            <person name="Murata T."/>
            <person name="Nelson D."/>
            <person name="Pils B."/>
            <person name="Prigge M."/>
            <person name="Reiss B."/>
            <person name="Renner T."/>
            <person name="Rombauts S."/>
            <person name="Rushton P."/>
            <person name="Sanderfoot A."/>
            <person name="Schween G."/>
            <person name="Shiu S.-H."/>
            <person name="Stueber K."/>
            <person name="Theodoulou F.L."/>
            <person name="Tu H."/>
            <person name="Van de Peer Y."/>
            <person name="Verrier P.J."/>
            <person name="Waters E."/>
            <person name="Wood A."/>
            <person name="Yang L."/>
            <person name="Cove D."/>
            <person name="Cuming A."/>
            <person name="Hasebe M."/>
            <person name="Lucas S."/>
            <person name="Mishler D.B."/>
            <person name="Reski R."/>
            <person name="Grigoriev I."/>
            <person name="Quatrano R.S."/>
            <person name="Boore J.L."/>
        </authorList>
    </citation>
    <scope>NUCLEOTIDE SEQUENCE [LARGE SCALE GENOMIC DNA]</scope>
    <source>
        <strain evidence="3 4">cv. Gransden 2004</strain>
    </source>
</reference>
<proteinExistence type="predicted"/>
<dbReference type="Proteomes" id="UP000006727">
    <property type="component" value="Chromosome 21"/>
</dbReference>
<feature type="region of interest" description="Disordered" evidence="1">
    <location>
        <begin position="1"/>
        <end position="23"/>
    </location>
</feature>
<evidence type="ECO:0000313" key="3">
    <source>
        <dbReference type="EnsemblPlants" id="Pp3c21_19669V3.1"/>
    </source>
</evidence>
<dbReference type="EnsemblPlants" id="Pp3c21_19669V3.1">
    <property type="protein sequence ID" value="Pp3c21_19669V3.1"/>
    <property type="gene ID" value="Pp3c21_19669"/>
</dbReference>
<feature type="compositionally biased region" description="Basic and acidic residues" evidence="1">
    <location>
        <begin position="1"/>
        <end position="10"/>
    </location>
</feature>
<accession>A0A2K1ISM6</accession>
<evidence type="ECO:0000256" key="1">
    <source>
        <dbReference type="SAM" id="MobiDB-lite"/>
    </source>
</evidence>
<organism evidence="2">
    <name type="scientific">Physcomitrium patens</name>
    <name type="common">Spreading-leaved earth moss</name>
    <name type="synonym">Physcomitrella patens</name>
    <dbReference type="NCBI Taxonomy" id="3218"/>
    <lineage>
        <taxon>Eukaryota</taxon>
        <taxon>Viridiplantae</taxon>
        <taxon>Streptophyta</taxon>
        <taxon>Embryophyta</taxon>
        <taxon>Bryophyta</taxon>
        <taxon>Bryophytina</taxon>
        <taxon>Bryopsida</taxon>
        <taxon>Funariidae</taxon>
        <taxon>Funariales</taxon>
        <taxon>Funariaceae</taxon>
        <taxon>Physcomitrium</taxon>
    </lineage>
</organism>
<reference evidence="2 4" key="2">
    <citation type="journal article" date="2018" name="Plant J.">
        <title>The Physcomitrella patens chromosome-scale assembly reveals moss genome structure and evolution.</title>
        <authorList>
            <person name="Lang D."/>
            <person name="Ullrich K.K."/>
            <person name="Murat F."/>
            <person name="Fuchs J."/>
            <person name="Jenkins J."/>
            <person name="Haas F.B."/>
            <person name="Piednoel M."/>
            <person name="Gundlach H."/>
            <person name="Van Bel M."/>
            <person name="Meyberg R."/>
            <person name="Vives C."/>
            <person name="Morata J."/>
            <person name="Symeonidi A."/>
            <person name="Hiss M."/>
            <person name="Muchero W."/>
            <person name="Kamisugi Y."/>
            <person name="Saleh O."/>
            <person name="Blanc G."/>
            <person name="Decker E.L."/>
            <person name="van Gessel N."/>
            <person name="Grimwood J."/>
            <person name="Hayes R.D."/>
            <person name="Graham S.W."/>
            <person name="Gunter L.E."/>
            <person name="McDaniel S.F."/>
            <person name="Hoernstein S.N.W."/>
            <person name="Larsson A."/>
            <person name="Li F.W."/>
            <person name="Perroud P.F."/>
            <person name="Phillips J."/>
            <person name="Ranjan P."/>
            <person name="Rokshar D.S."/>
            <person name="Rothfels C.J."/>
            <person name="Schneider L."/>
            <person name="Shu S."/>
            <person name="Stevenson D.W."/>
            <person name="Thummler F."/>
            <person name="Tillich M."/>
            <person name="Villarreal Aguilar J.C."/>
            <person name="Widiez T."/>
            <person name="Wong G.K."/>
            <person name="Wymore A."/>
            <person name="Zhang Y."/>
            <person name="Zimmer A.D."/>
            <person name="Quatrano R.S."/>
            <person name="Mayer K.F.X."/>
            <person name="Goodstein D."/>
            <person name="Casacuberta J.M."/>
            <person name="Vandepoele K."/>
            <person name="Reski R."/>
            <person name="Cuming A.C."/>
            <person name="Tuskan G.A."/>
            <person name="Maumus F."/>
            <person name="Salse J."/>
            <person name="Schmutz J."/>
            <person name="Rensing S.A."/>
        </authorList>
    </citation>
    <scope>NUCLEOTIDE SEQUENCE [LARGE SCALE GENOMIC DNA]</scope>
    <source>
        <strain evidence="3 4">cv. Gransden 2004</strain>
    </source>
</reference>
<dbReference type="Gramene" id="Pp3c21_19669V3.1">
    <property type="protein sequence ID" value="Pp3c21_19669V3.1"/>
    <property type="gene ID" value="Pp3c21_19669"/>
</dbReference>